<dbReference type="VEuPathDB" id="MicrosporidiaDB:ECANGB1_1105"/>
<accession>A0A1Y1S7H2</accession>
<comment type="caution">
    <text evidence="1">The sequence shown here is derived from an EMBL/GenBank/DDBJ whole genome shotgun (WGS) entry which is preliminary data.</text>
</comment>
<name>A0A1Y1S7H2_9MICR</name>
<protein>
    <submittedName>
        <fullName evidence="1">Uncharacterized protein</fullName>
    </submittedName>
</protein>
<dbReference type="Proteomes" id="UP000192639">
    <property type="component" value="Unassembled WGS sequence"/>
</dbReference>
<organism evidence="1 2">
    <name type="scientific">Enterospora canceri</name>
    <dbReference type="NCBI Taxonomy" id="1081671"/>
    <lineage>
        <taxon>Eukaryota</taxon>
        <taxon>Fungi</taxon>
        <taxon>Fungi incertae sedis</taxon>
        <taxon>Microsporidia</taxon>
        <taxon>Enterocytozoonidae</taxon>
        <taxon>Enterospora</taxon>
    </lineage>
</organism>
<evidence type="ECO:0000313" key="2">
    <source>
        <dbReference type="Proteomes" id="UP000192639"/>
    </source>
</evidence>
<keyword evidence="2" id="KW-1185">Reference proteome</keyword>
<sequence length="224" mass="25119">MKKSVQDESTDNQTDDSVKHTLQDIKEILKQQSLYIMSLSQSIDVVKKSMQQKAAIIDSIPFNGSQMAEDGFNVCSSTSLSQKLSDLASGCRYKLAHVEGLPRMRINQLKVFIADICNIEREAVANIGYINDEAVEIVIAVSAIPAFTAGIRKRSEFIFLDSAHIIMADREGVLKRLKRVESDKVKNSDLKKMFKNLQEVLTTEKADLDKIRATTINSYLDNED</sequence>
<evidence type="ECO:0000313" key="1">
    <source>
        <dbReference type="EMBL" id="ORD94126.1"/>
    </source>
</evidence>
<dbReference type="AlphaFoldDB" id="A0A1Y1S7H2"/>
<proteinExistence type="predicted"/>
<dbReference type="EMBL" id="LWDP01000031">
    <property type="protein sequence ID" value="ORD94126.1"/>
    <property type="molecule type" value="Genomic_DNA"/>
</dbReference>
<gene>
    <name evidence="1" type="ORF">ECANGB1_1105</name>
</gene>
<dbReference type="OrthoDB" id="2196234at2759"/>
<reference evidence="1 2" key="1">
    <citation type="journal article" date="2017" name="Environ. Microbiol.">
        <title>Decay of the glycolytic pathway and adaptation to intranuclear parasitism within Enterocytozoonidae microsporidia.</title>
        <authorList>
            <person name="Wiredu Boakye D."/>
            <person name="Jaroenlak P."/>
            <person name="Prachumwat A."/>
            <person name="Williams T.A."/>
            <person name="Bateman K.S."/>
            <person name="Itsathitphaisarn O."/>
            <person name="Sritunyalucksana K."/>
            <person name="Paszkiewicz K.H."/>
            <person name="Moore K.A."/>
            <person name="Stentiford G.D."/>
            <person name="Williams B.A."/>
        </authorList>
    </citation>
    <scope>NUCLEOTIDE SEQUENCE [LARGE SCALE GENOMIC DNA]</scope>
    <source>
        <strain evidence="1 2">GB1</strain>
    </source>
</reference>